<dbReference type="NCBIfam" id="TIGR01044">
    <property type="entry name" value="rplV_bact"/>
    <property type="match status" value="1"/>
</dbReference>
<evidence type="ECO:0000313" key="12">
    <source>
        <dbReference type="EMBL" id="OGZ03262.1"/>
    </source>
</evidence>
<organism evidence="12 13">
    <name type="scientific">Candidatus Liptonbacteria bacterium RIFOXYB1_FULL_36_10</name>
    <dbReference type="NCBI Taxonomy" id="1798654"/>
    <lineage>
        <taxon>Bacteria</taxon>
        <taxon>Candidatus Liptoniibacteriota</taxon>
    </lineage>
</organism>
<feature type="compositionally biased region" description="Basic and acidic residues" evidence="11">
    <location>
        <begin position="144"/>
        <end position="156"/>
    </location>
</feature>
<evidence type="ECO:0000256" key="5">
    <source>
        <dbReference type="ARBA" id="ARBA00023274"/>
    </source>
</evidence>
<protein>
    <recommendedName>
        <fullName evidence="6 7">Large ribosomal subunit protein uL22</fullName>
    </recommendedName>
</protein>
<proteinExistence type="inferred from homology"/>
<dbReference type="CDD" id="cd00336">
    <property type="entry name" value="Ribosomal_L22"/>
    <property type="match status" value="1"/>
</dbReference>
<comment type="function">
    <text evidence="7 10">This protein binds specifically to 23S rRNA; its binding is stimulated by other ribosomal proteins, e.g., L4, L17, and L20. It is important during the early stages of 50S assembly. It makes multiple contacts with different domains of the 23S rRNA in the assembled 50S subunit and ribosome.</text>
</comment>
<dbReference type="InterPro" id="IPR001063">
    <property type="entry name" value="Ribosomal_uL22"/>
</dbReference>
<dbReference type="InterPro" id="IPR005727">
    <property type="entry name" value="Ribosomal_uL22_bac/chlpt-type"/>
</dbReference>
<dbReference type="EMBL" id="MHLE01000006">
    <property type="protein sequence ID" value="OGZ03262.1"/>
    <property type="molecule type" value="Genomic_DNA"/>
</dbReference>
<dbReference type="InterPro" id="IPR036394">
    <property type="entry name" value="Ribosomal_uL22_sf"/>
</dbReference>
<sequence>MAIQKAQLNYLKMAPRKVRLITGLVKGMNVNDAEAELLLSPNRAAKPVLKLVQSAVSNAKNNKKMNGENLFIKSITVDGGPMLKRYLPRARGSASPIQRKSSHITVILEERETKIKPKFNFIEKKKKEKKEDKKPTRTVSKLNKKNEEIQEKAGGEKKERGIFKRFFRRKTV</sequence>
<dbReference type="Gene3D" id="3.90.470.10">
    <property type="entry name" value="Ribosomal protein L22/L17"/>
    <property type="match status" value="1"/>
</dbReference>
<evidence type="ECO:0000256" key="2">
    <source>
        <dbReference type="ARBA" id="ARBA00022730"/>
    </source>
</evidence>
<dbReference type="GO" id="GO:0022625">
    <property type="term" value="C:cytosolic large ribosomal subunit"/>
    <property type="evidence" value="ECO:0007669"/>
    <property type="project" value="TreeGrafter"/>
</dbReference>
<dbReference type="Proteomes" id="UP000178599">
    <property type="component" value="Unassembled WGS sequence"/>
</dbReference>
<evidence type="ECO:0000313" key="13">
    <source>
        <dbReference type="Proteomes" id="UP000178599"/>
    </source>
</evidence>
<dbReference type="HAMAP" id="MF_01331_B">
    <property type="entry name" value="Ribosomal_uL22_B"/>
    <property type="match status" value="1"/>
</dbReference>
<dbReference type="PROSITE" id="PS00464">
    <property type="entry name" value="RIBOSOMAL_L22"/>
    <property type="match status" value="1"/>
</dbReference>
<dbReference type="PANTHER" id="PTHR13501">
    <property type="entry name" value="CHLOROPLAST 50S RIBOSOMAL PROTEIN L22-RELATED"/>
    <property type="match status" value="1"/>
</dbReference>
<evidence type="ECO:0000256" key="3">
    <source>
        <dbReference type="ARBA" id="ARBA00022884"/>
    </source>
</evidence>
<dbReference type="GO" id="GO:0019843">
    <property type="term" value="F:rRNA binding"/>
    <property type="evidence" value="ECO:0007669"/>
    <property type="project" value="UniProtKB-UniRule"/>
</dbReference>
<reference evidence="12 13" key="1">
    <citation type="journal article" date="2016" name="Nat. Commun.">
        <title>Thousands of microbial genomes shed light on interconnected biogeochemical processes in an aquifer system.</title>
        <authorList>
            <person name="Anantharaman K."/>
            <person name="Brown C.T."/>
            <person name="Hug L.A."/>
            <person name="Sharon I."/>
            <person name="Castelle C.J."/>
            <person name="Probst A.J."/>
            <person name="Thomas B.C."/>
            <person name="Singh A."/>
            <person name="Wilkins M.J."/>
            <person name="Karaoz U."/>
            <person name="Brodie E.L."/>
            <person name="Williams K.H."/>
            <person name="Hubbard S.S."/>
            <person name="Banfield J.F."/>
        </authorList>
    </citation>
    <scope>NUCLEOTIDE SEQUENCE [LARGE SCALE GENOMIC DNA]</scope>
</reference>
<keyword evidence="5 7" id="KW-0687">Ribonucleoprotein</keyword>
<dbReference type="PANTHER" id="PTHR13501:SF8">
    <property type="entry name" value="LARGE RIBOSOMAL SUBUNIT PROTEIN UL22M"/>
    <property type="match status" value="1"/>
</dbReference>
<evidence type="ECO:0000256" key="8">
    <source>
        <dbReference type="RuleBase" id="RU004005"/>
    </source>
</evidence>
<evidence type="ECO:0000256" key="1">
    <source>
        <dbReference type="ARBA" id="ARBA00009451"/>
    </source>
</evidence>
<evidence type="ECO:0000256" key="11">
    <source>
        <dbReference type="SAM" id="MobiDB-lite"/>
    </source>
</evidence>
<comment type="caution">
    <text evidence="12">The sequence shown here is derived from an EMBL/GenBank/DDBJ whole genome shotgun (WGS) entry which is preliminary data.</text>
</comment>
<evidence type="ECO:0000256" key="9">
    <source>
        <dbReference type="RuleBase" id="RU004006"/>
    </source>
</evidence>
<dbReference type="GO" id="GO:0006412">
    <property type="term" value="P:translation"/>
    <property type="evidence" value="ECO:0007669"/>
    <property type="project" value="UniProtKB-UniRule"/>
</dbReference>
<dbReference type="GO" id="GO:0003735">
    <property type="term" value="F:structural constituent of ribosome"/>
    <property type="evidence" value="ECO:0007669"/>
    <property type="project" value="InterPro"/>
</dbReference>
<gene>
    <name evidence="7" type="primary">rplV</name>
    <name evidence="12" type="ORF">A2390_01790</name>
</gene>
<keyword evidence="2 7" id="KW-0699">rRNA-binding</keyword>
<name>A0A1G2CPY9_9BACT</name>
<evidence type="ECO:0000256" key="4">
    <source>
        <dbReference type="ARBA" id="ARBA00022980"/>
    </source>
</evidence>
<comment type="similarity">
    <text evidence="1 7 8">Belongs to the universal ribosomal protein uL22 family.</text>
</comment>
<dbReference type="AlphaFoldDB" id="A0A1G2CPY9"/>
<dbReference type="Pfam" id="PF00237">
    <property type="entry name" value="Ribosomal_L22"/>
    <property type="match status" value="1"/>
</dbReference>
<keyword evidence="4 7" id="KW-0689">Ribosomal protein</keyword>
<dbReference type="InterPro" id="IPR047867">
    <property type="entry name" value="Ribosomal_uL22_bac/org-type"/>
</dbReference>
<evidence type="ECO:0000256" key="10">
    <source>
        <dbReference type="RuleBase" id="RU004008"/>
    </source>
</evidence>
<feature type="region of interest" description="Disordered" evidence="11">
    <location>
        <begin position="126"/>
        <end position="156"/>
    </location>
</feature>
<keyword evidence="3 7" id="KW-0694">RNA-binding</keyword>
<evidence type="ECO:0000256" key="7">
    <source>
        <dbReference type="HAMAP-Rule" id="MF_01331"/>
    </source>
</evidence>
<comment type="subunit">
    <text evidence="7 9">Part of the 50S ribosomal subunit.</text>
</comment>
<feature type="compositionally biased region" description="Basic and acidic residues" evidence="11">
    <location>
        <begin position="126"/>
        <end position="135"/>
    </location>
</feature>
<accession>A0A1G2CPY9</accession>
<dbReference type="SUPFAM" id="SSF54843">
    <property type="entry name" value="Ribosomal protein L22"/>
    <property type="match status" value="1"/>
</dbReference>
<evidence type="ECO:0000256" key="6">
    <source>
        <dbReference type="ARBA" id="ARBA00035207"/>
    </source>
</evidence>
<dbReference type="InterPro" id="IPR018260">
    <property type="entry name" value="Ribosomal_uL22_CS"/>
</dbReference>
<comment type="function">
    <text evidence="7">The globular domain of the protein is located near the polypeptide exit tunnel on the outside of the subunit, while an extended beta-hairpin is found that lines the wall of the exit tunnel in the center of the 70S ribosome.</text>
</comment>